<dbReference type="CDD" id="cd11378">
    <property type="entry name" value="DUF296"/>
    <property type="match status" value="1"/>
</dbReference>
<dbReference type="Proteomes" id="UP000192486">
    <property type="component" value="Chromosome"/>
</dbReference>
<keyword evidence="3" id="KW-1185">Reference proteome</keyword>
<accession>A0ABM6JVZ0</accession>
<reference evidence="2 3" key="1">
    <citation type="submission" date="2016-04" db="EMBL/GenBank/DDBJ databases">
        <title>Comparative Genomics and Epigenetics of Sporosarcina ureae.</title>
        <authorList>
            <person name="Oliver A.S."/>
            <person name="Cooper K.K."/>
        </authorList>
    </citation>
    <scope>NUCLEOTIDE SEQUENCE [LARGE SCALE GENOMIC DNA]</scope>
    <source>
        <strain evidence="2 3">S204</strain>
    </source>
</reference>
<proteinExistence type="predicted"/>
<dbReference type="EMBL" id="CP015108">
    <property type="protein sequence ID" value="ARF14394.1"/>
    <property type="molecule type" value="Genomic_DNA"/>
</dbReference>
<dbReference type="InterPro" id="IPR005175">
    <property type="entry name" value="PPC_dom"/>
</dbReference>
<gene>
    <name evidence="2" type="ORF">SporoS204_09710</name>
</gene>
<dbReference type="PROSITE" id="PS51742">
    <property type="entry name" value="PPC"/>
    <property type="match status" value="1"/>
</dbReference>
<evidence type="ECO:0000313" key="3">
    <source>
        <dbReference type="Proteomes" id="UP000192486"/>
    </source>
</evidence>
<dbReference type="Pfam" id="PF03479">
    <property type="entry name" value="PCC"/>
    <property type="match status" value="1"/>
</dbReference>
<evidence type="ECO:0000259" key="1">
    <source>
        <dbReference type="PROSITE" id="PS51742"/>
    </source>
</evidence>
<protein>
    <submittedName>
        <fullName evidence="2">DNA-binding protein</fullName>
    </submittedName>
</protein>
<sequence>MEGFVLNHPIEAVYDEKTNRIIGRLKKGTDLFEGILAVCKQHHVEAAQFQCIGSLAYATIVQPQQNPDKSLQYSERLVTDTPVELLSGSGFVGYDEQGQLDIHFHGLYVDCDQQMNGGHFLRGENPVAITVEFIIFPVSYTHVHRKPDEYSGIPLFHFTKRSE</sequence>
<evidence type="ECO:0000313" key="2">
    <source>
        <dbReference type="EMBL" id="ARF14394.1"/>
    </source>
</evidence>
<keyword evidence="2" id="KW-0238">DNA-binding</keyword>
<dbReference type="PANTHER" id="PTHR34988">
    <property type="entry name" value="PROTEIN, PUTATIVE-RELATED"/>
    <property type="match status" value="1"/>
</dbReference>
<dbReference type="PANTHER" id="PTHR34988:SF1">
    <property type="entry name" value="DNA-BINDING PROTEIN"/>
    <property type="match status" value="1"/>
</dbReference>
<dbReference type="GO" id="GO:0003677">
    <property type="term" value="F:DNA binding"/>
    <property type="evidence" value="ECO:0007669"/>
    <property type="project" value="UniProtKB-KW"/>
</dbReference>
<feature type="domain" description="PPC" evidence="1">
    <location>
        <begin position="14"/>
        <end position="159"/>
    </location>
</feature>
<name>A0ABM6JVZ0_SPOUR</name>
<dbReference type="SUPFAM" id="SSF117856">
    <property type="entry name" value="AF0104/ALDC/Ptd012-like"/>
    <property type="match status" value="1"/>
</dbReference>
<organism evidence="2 3">
    <name type="scientific">Sporosarcina ureae</name>
    <dbReference type="NCBI Taxonomy" id="1571"/>
    <lineage>
        <taxon>Bacteria</taxon>
        <taxon>Bacillati</taxon>
        <taxon>Bacillota</taxon>
        <taxon>Bacilli</taxon>
        <taxon>Bacillales</taxon>
        <taxon>Caryophanaceae</taxon>
        <taxon>Sporosarcina</taxon>
    </lineage>
</organism>
<dbReference type="Gene3D" id="3.30.1330.80">
    <property type="entry name" value="Hypothetical protein, similar to alpha- acetolactate decarboxylase, domain 2"/>
    <property type="match status" value="1"/>
</dbReference>